<name>A0ABQ1JIF3_9PROT</name>
<dbReference type="EMBL" id="BMKF01000001">
    <property type="protein sequence ID" value="GGB67267.1"/>
    <property type="molecule type" value="Genomic_DNA"/>
</dbReference>
<sequence length="191" mass="21283">MLAMLVALVRRLVQSTCFTRGMKHRANHLLRLAEGFTRRLLVLRAQEVAPDPPSPQRAASSKPPQPGRRDTARNPALSLFEALPSFPRYPVEPIAPAPPRLPAPADPNAEADPACATRRLSVLEDILRRPAHHARRMAVWLKRFSARTGRYTPFCLGRPPGITRRPDDPELAGKIRDADFFARRVLMPAPG</sequence>
<protein>
    <submittedName>
        <fullName evidence="2">Uncharacterized protein</fullName>
    </submittedName>
</protein>
<organism evidence="2 3">
    <name type="scientific">Henriciella pelagia</name>
    <dbReference type="NCBI Taxonomy" id="1977912"/>
    <lineage>
        <taxon>Bacteria</taxon>
        <taxon>Pseudomonadati</taxon>
        <taxon>Pseudomonadota</taxon>
        <taxon>Alphaproteobacteria</taxon>
        <taxon>Hyphomonadales</taxon>
        <taxon>Hyphomonadaceae</taxon>
        <taxon>Henriciella</taxon>
    </lineage>
</organism>
<comment type="caution">
    <text evidence="2">The sequence shown here is derived from an EMBL/GenBank/DDBJ whole genome shotgun (WGS) entry which is preliminary data.</text>
</comment>
<feature type="region of interest" description="Disordered" evidence="1">
    <location>
        <begin position="47"/>
        <end position="72"/>
    </location>
</feature>
<proteinExistence type="predicted"/>
<reference evidence="3" key="1">
    <citation type="journal article" date="2019" name="Int. J. Syst. Evol. Microbiol.">
        <title>The Global Catalogue of Microorganisms (GCM) 10K type strain sequencing project: providing services to taxonomists for standard genome sequencing and annotation.</title>
        <authorList>
            <consortium name="The Broad Institute Genomics Platform"/>
            <consortium name="The Broad Institute Genome Sequencing Center for Infectious Disease"/>
            <person name="Wu L."/>
            <person name="Ma J."/>
        </authorList>
    </citation>
    <scope>NUCLEOTIDE SEQUENCE [LARGE SCALE GENOMIC DNA]</scope>
    <source>
        <strain evidence="3">CGMCC 1.15928</strain>
    </source>
</reference>
<dbReference type="Proteomes" id="UP000628854">
    <property type="component" value="Unassembled WGS sequence"/>
</dbReference>
<gene>
    <name evidence="2" type="ORF">GCM10011503_15080</name>
</gene>
<evidence type="ECO:0000313" key="3">
    <source>
        <dbReference type="Proteomes" id="UP000628854"/>
    </source>
</evidence>
<evidence type="ECO:0000256" key="1">
    <source>
        <dbReference type="SAM" id="MobiDB-lite"/>
    </source>
</evidence>
<evidence type="ECO:0000313" key="2">
    <source>
        <dbReference type="EMBL" id="GGB67267.1"/>
    </source>
</evidence>
<accession>A0ABQ1JIF3</accession>
<keyword evidence="3" id="KW-1185">Reference proteome</keyword>